<proteinExistence type="predicted"/>
<dbReference type="Proteomes" id="UP001595921">
    <property type="component" value="Unassembled WGS sequence"/>
</dbReference>
<evidence type="ECO:0000313" key="4">
    <source>
        <dbReference type="EMBL" id="MFC4360377.1"/>
    </source>
</evidence>
<gene>
    <name evidence="4" type="ORF">ACFO0N_20720</name>
</gene>
<feature type="transmembrane region" description="Helical" evidence="3">
    <location>
        <begin position="185"/>
        <end position="207"/>
    </location>
</feature>
<evidence type="ECO:0000256" key="2">
    <source>
        <dbReference type="SAM" id="MobiDB-lite"/>
    </source>
</evidence>
<reference evidence="4 5" key="1">
    <citation type="journal article" date="2019" name="Int. J. Syst. Evol. Microbiol.">
        <title>The Global Catalogue of Microorganisms (GCM) 10K type strain sequencing project: providing services to taxonomists for standard genome sequencing and annotation.</title>
        <authorList>
            <consortium name="The Broad Institute Genomics Platform"/>
            <consortium name="The Broad Institute Genome Sequencing Center for Infectious Disease"/>
            <person name="Wu L."/>
            <person name="Ma J."/>
        </authorList>
    </citation>
    <scope>NUCLEOTIDE SEQUENCE [LARGE SCALE GENOMIC DNA]</scope>
    <source>
        <strain evidence="4 5">CGMCC 1.12553</strain>
    </source>
</reference>
<protein>
    <submittedName>
        <fullName evidence="4">Uncharacterized protein</fullName>
    </submittedName>
</protein>
<evidence type="ECO:0000256" key="3">
    <source>
        <dbReference type="SAM" id="Phobius"/>
    </source>
</evidence>
<dbReference type="EMBL" id="JBHSDS010000017">
    <property type="protein sequence ID" value="MFC4360377.1"/>
    <property type="molecule type" value="Genomic_DNA"/>
</dbReference>
<feature type="compositionally biased region" description="Low complexity" evidence="2">
    <location>
        <begin position="358"/>
        <end position="379"/>
    </location>
</feature>
<keyword evidence="1" id="KW-0175">Coiled coil</keyword>
<keyword evidence="5" id="KW-1185">Reference proteome</keyword>
<evidence type="ECO:0000256" key="1">
    <source>
        <dbReference type="SAM" id="Coils"/>
    </source>
</evidence>
<dbReference type="AlphaFoldDB" id="A0ABD5PHH8"/>
<keyword evidence="3" id="KW-0812">Transmembrane</keyword>
<feature type="coiled-coil region" evidence="1">
    <location>
        <begin position="301"/>
        <end position="328"/>
    </location>
</feature>
<organism evidence="4 5">
    <name type="scientific">Halobium salinum</name>
    <dbReference type="NCBI Taxonomy" id="1364940"/>
    <lineage>
        <taxon>Archaea</taxon>
        <taxon>Methanobacteriati</taxon>
        <taxon>Methanobacteriota</taxon>
        <taxon>Stenosarchaea group</taxon>
        <taxon>Halobacteria</taxon>
        <taxon>Halobacteriales</taxon>
        <taxon>Haloferacaceae</taxon>
        <taxon>Halobium</taxon>
    </lineage>
</organism>
<keyword evidence="3" id="KW-1133">Transmembrane helix</keyword>
<evidence type="ECO:0000313" key="5">
    <source>
        <dbReference type="Proteomes" id="UP001595921"/>
    </source>
</evidence>
<feature type="transmembrane region" description="Helical" evidence="3">
    <location>
        <begin position="9"/>
        <end position="29"/>
    </location>
</feature>
<comment type="caution">
    <text evidence="4">The sequence shown here is derived from an EMBL/GenBank/DDBJ whole genome shotgun (WGS) entry which is preliminary data.</text>
</comment>
<feature type="region of interest" description="Disordered" evidence="2">
    <location>
        <begin position="346"/>
        <end position="379"/>
    </location>
</feature>
<feature type="transmembrane region" description="Helical" evidence="3">
    <location>
        <begin position="35"/>
        <end position="55"/>
    </location>
</feature>
<name>A0ABD5PHH8_9EURY</name>
<keyword evidence="3" id="KW-0472">Membrane</keyword>
<accession>A0ABD5PHH8</accession>
<sequence length="379" mass="39233">MGVNKLRTLSYGGGLLVGLTALWAMVSYGGSPLRFVGGFALAVVAAGLPAALAHSKAGIRSYYRRYADEDAGFSEELGAVYVSESSVDDAFEALESVYAALEGDGTYDRVERDAFDEGPGLTVTYSGFHNCFVRVTDGGRMVVTGASEKTGTLADAVASACSLSFDRTRDNPFEGVEPIRGAPRVFLGVFVFAILVVGVFALGGGAYPSDAYNPAERTALMVIDASGDVNPGVSPTETQLRKASFLVGIVDEEATEIRWEGNDSAEIAGHGRQALAVSSDARDLLATAREGSVTPEQVERADRLDAELREAERSVATALAERADSEALSGDVAALRRLGEQLRTDAAARGAATEDGNASPAAATSAVTTPGGVGAATTG</sequence>
<dbReference type="RefSeq" id="WP_267620481.1">
    <property type="nucleotide sequence ID" value="NZ_JAODIW010000005.1"/>
</dbReference>